<dbReference type="Gene3D" id="1.10.10.60">
    <property type="entry name" value="Homeodomain-like"/>
    <property type="match status" value="1"/>
</dbReference>
<evidence type="ECO:0000313" key="6">
    <source>
        <dbReference type="EMBL" id="XCO74924.1"/>
    </source>
</evidence>
<gene>
    <name evidence="6" type="ORF">ABU614_21640</name>
    <name evidence="5" type="ORF">V2J18_15160</name>
</gene>
<evidence type="ECO:0000256" key="3">
    <source>
        <dbReference type="ARBA" id="ARBA00023163"/>
    </source>
</evidence>
<dbReference type="PROSITE" id="PS01124">
    <property type="entry name" value="HTH_ARAC_FAMILY_2"/>
    <property type="match status" value="1"/>
</dbReference>
<dbReference type="Pfam" id="PF12833">
    <property type="entry name" value="HTH_18"/>
    <property type="match status" value="1"/>
</dbReference>
<evidence type="ECO:0000256" key="1">
    <source>
        <dbReference type="ARBA" id="ARBA00023015"/>
    </source>
</evidence>
<dbReference type="PROSITE" id="PS00041">
    <property type="entry name" value="HTH_ARAC_FAMILY_1"/>
    <property type="match status" value="1"/>
</dbReference>
<sequence>MSEPLPTSPPAVAAGAVARADAALGAAAVRDWLGARRLAFNRELSLAPGLDFAFAAESIAEPTQWRLQHDRHTLIVHLDGAMRRLDTRIEGAGRLRLPPAAGDLWLIPAGRQYRGEALGGDIAYAEFNIDPARFGPCRDAAAGLGARMKHRDPFVHGLAARLAGLSGAGDELAAMLREALGQALGLHLLREYAAGAAAHAAPPPQLAPIQRRRIEDYIRAHLEQPASDRPIRLAALAQIAGLSVHRLLIAFRAAFGASPIQYVLGERLRRVCLRLRESDQDIATIAVEAGFASHSHLSVAFKKRYGVSPREYRAGAG</sequence>
<dbReference type="InterPro" id="IPR018060">
    <property type="entry name" value="HTH_AraC"/>
</dbReference>
<feature type="domain" description="HTH araC/xylS-type" evidence="4">
    <location>
        <begin position="212"/>
        <end position="315"/>
    </location>
</feature>
<dbReference type="EMBL" id="CP159925">
    <property type="protein sequence ID" value="XCO74924.1"/>
    <property type="molecule type" value="Genomic_DNA"/>
</dbReference>
<accession>A0AAU8MVQ4</accession>
<dbReference type="InterPro" id="IPR050204">
    <property type="entry name" value="AraC_XylS_family_regulators"/>
</dbReference>
<dbReference type="SMART" id="SM00342">
    <property type="entry name" value="HTH_ARAC"/>
    <property type="match status" value="1"/>
</dbReference>
<dbReference type="AlphaFoldDB" id="A0AAU8MVQ4"/>
<evidence type="ECO:0000259" key="4">
    <source>
        <dbReference type="PROSITE" id="PS01124"/>
    </source>
</evidence>
<keyword evidence="2" id="KW-0238">DNA-binding</keyword>
<dbReference type="PANTHER" id="PTHR46796:SF6">
    <property type="entry name" value="ARAC SUBFAMILY"/>
    <property type="match status" value="1"/>
</dbReference>
<dbReference type="Proteomes" id="UP001387215">
    <property type="component" value="Unassembled WGS sequence"/>
</dbReference>
<dbReference type="InterPro" id="IPR018062">
    <property type="entry name" value="HTH_AraC-typ_CS"/>
</dbReference>
<keyword evidence="7" id="KW-1185">Reference proteome</keyword>
<keyword evidence="1" id="KW-0805">Transcription regulation</keyword>
<organism evidence="6">
    <name type="scientific">Lysobacter firmicutimachus</name>
    <dbReference type="NCBI Taxonomy" id="1792846"/>
    <lineage>
        <taxon>Bacteria</taxon>
        <taxon>Pseudomonadati</taxon>
        <taxon>Pseudomonadota</taxon>
        <taxon>Gammaproteobacteria</taxon>
        <taxon>Lysobacterales</taxon>
        <taxon>Lysobacteraceae</taxon>
        <taxon>Lysobacter</taxon>
    </lineage>
</organism>
<dbReference type="EMBL" id="JBANDL010000002">
    <property type="protein sequence ID" value="MEI2456005.1"/>
    <property type="molecule type" value="Genomic_DNA"/>
</dbReference>
<proteinExistence type="predicted"/>
<name>A0AAU8MVQ4_9GAMM</name>
<dbReference type="RefSeq" id="WP_336132168.1">
    <property type="nucleotide sequence ID" value="NZ_CP159925.1"/>
</dbReference>
<reference evidence="6" key="2">
    <citation type="submission" date="2024-06" db="EMBL/GenBank/DDBJ databases">
        <authorList>
            <person name="Li S."/>
        </authorList>
    </citation>
    <scope>NUCLEOTIDE SEQUENCE</scope>
    <source>
        <strain evidence="6">SR10</strain>
    </source>
</reference>
<evidence type="ECO:0000313" key="5">
    <source>
        <dbReference type="EMBL" id="MEI2456005.1"/>
    </source>
</evidence>
<dbReference type="PANTHER" id="PTHR46796">
    <property type="entry name" value="HTH-TYPE TRANSCRIPTIONAL ACTIVATOR RHAS-RELATED"/>
    <property type="match status" value="1"/>
</dbReference>
<dbReference type="GO" id="GO:0043565">
    <property type="term" value="F:sequence-specific DNA binding"/>
    <property type="evidence" value="ECO:0007669"/>
    <property type="project" value="InterPro"/>
</dbReference>
<dbReference type="GO" id="GO:0003700">
    <property type="term" value="F:DNA-binding transcription factor activity"/>
    <property type="evidence" value="ECO:0007669"/>
    <property type="project" value="InterPro"/>
</dbReference>
<dbReference type="InterPro" id="IPR020449">
    <property type="entry name" value="Tscrpt_reg_AraC-type_HTH"/>
</dbReference>
<dbReference type="SUPFAM" id="SSF46689">
    <property type="entry name" value="Homeodomain-like"/>
    <property type="match status" value="1"/>
</dbReference>
<dbReference type="PRINTS" id="PR00032">
    <property type="entry name" value="HTHARAC"/>
</dbReference>
<dbReference type="InterPro" id="IPR009057">
    <property type="entry name" value="Homeodomain-like_sf"/>
</dbReference>
<protein>
    <submittedName>
        <fullName evidence="6">AraC family transcriptional regulator</fullName>
    </submittedName>
</protein>
<reference evidence="5 7" key="1">
    <citation type="submission" date="2024-02" db="EMBL/GenBank/DDBJ databases">
        <title>Lysobacter Genome Sequencing and Mining.</title>
        <authorList>
            <person name="Bierman J."/>
            <person name="Walker M.C."/>
        </authorList>
    </citation>
    <scope>NUCLEOTIDE SEQUENCE [LARGE SCALE GENOMIC DNA]</scope>
    <source>
        <strain evidence="5 7">PB6250</strain>
    </source>
</reference>
<evidence type="ECO:0000313" key="7">
    <source>
        <dbReference type="Proteomes" id="UP001387215"/>
    </source>
</evidence>
<keyword evidence="3" id="KW-0804">Transcription</keyword>
<evidence type="ECO:0000256" key="2">
    <source>
        <dbReference type="ARBA" id="ARBA00023125"/>
    </source>
</evidence>